<proteinExistence type="predicted"/>
<dbReference type="AlphaFoldDB" id="A0AA47P4Z3"/>
<sequence length="362" mass="40956">MIWTVGCILLVVLWETFHLAEAVCGTSQPRILYSRDYLLKFDQPANSRPPPDLIFPNIADTKWQYGTSGSSTNARRRRTRKRGRRGGLRERARRPLSRVPLPSIILANMQSLRNKSDELQAHVRHQHEFKEACILALTETWLGETDSDAGIALDGFSAPFRMDRVAANTGKSRGGGVCLYINEHWCKTTLVREKLCTKDIELLSVSMRPFYLPREFPQIFVTIVYEALSPDAPNLILGDFNHCSLNKTLKCFYKYVSCPTRNGKILDQCYGSIKGAYKSVPLPPLGSADHNCVHLIPAYRTCLQRGKVETRQVKAWSEEATLALQGCLDCTLWEEFVNSSRDIDELTEVVSSWVAYCEDCNS</sequence>
<feature type="compositionally biased region" description="Polar residues" evidence="1">
    <location>
        <begin position="64"/>
        <end position="73"/>
    </location>
</feature>
<gene>
    <name evidence="3" type="ORF">N1851_007984</name>
</gene>
<dbReference type="PANTHER" id="PTHR47510:SF3">
    <property type="entry name" value="ENDO_EXONUCLEASE_PHOSPHATASE DOMAIN-CONTAINING PROTEIN"/>
    <property type="match status" value="1"/>
</dbReference>
<dbReference type="EMBL" id="JAOPHQ010001429">
    <property type="protein sequence ID" value="KAK0150901.1"/>
    <property type="molecule type" value="Genomic_DNA"/>
</dbReference>
<feature type="region of interest" description="Disordered" evidence="1">
    <location>
        <begin position="64"/>
        <end position="92"/>
    </location>
</feature>
<feature type="signal peptide" evidence="2">
    <location>
        <begin position="1"/>
        <end position="22"/>
    </location>
</feature>
<keyword evidence="4" id="KW-1185">Reference proteome</keyword>
<comment type="caution">
    <text evidence="3">The sequence shown here is derived from an EMBL/GenBank/DDBJ whole genome shotgun (WGS) entry which is preliminary data.</text>
</comment>
<organism evidence="3 4">
    <name type="scientific">Merluccius polli</name>
    <name type="common">Benguela hake</name>
    <name type="synonym">Merluccius cadenati</name>
    <dbReference type="NCBI Taxonomy" id="89951"/>
    <lineage>
        <taxon>Eukaryota</taxon>
        <taxon>Metazoa</taxon>
        <taxon>Chordata</taxon>
        <taxon>Craniata</taxon>
        <taxon>Vertebrata</taxon>
        <taxon>Euteleostomi</taxon>
        <taxon>Actinopterygii</taxon>
        <taxon>Neopterygii</taxon>
        <taxon>Teleostei</taxon>
        <taxon>Neoteleostei</taxon>
        <taxon>Acanthomorphata</taxon>
        <taxon>Zeiogadaria</taxon>
        <taxon>Gadariae</taxon>
        <taxon>Gadiformes</taxon>
        <taxon>Gadoidei</taxon>
        <taxon>Merlucciidae</taxon>
        <taxon>Merluccius</taxon>
    </lineage>
</organism>
<keyword evidence="2" id="KW-0732">Signal</keyword>
<feature type="chain" id="PRO_5041422566" description="Endonuclease/exonuclease/phosphatase domain-containing protein" evidence="2">
    <location>
        <begin position="23"/>
        <end position="362"/>
    </location>
</feature>
<dbReference type="Gene3D" id="3.60.10.10">
    <property type="entry name" value="Endonuclease/exonuclease/phosphatase"/>
    <property type="match status" value="1"/>
</dbReference>
<name>A0AA47P4Z3_MERPO</name>
<evidence type="ECO:0000256" key="2">
    <source>
        <dbReference type="SAM" id="SignalP"/>
    </source>
</evidence>
<feature type="compositionally biased region" description="Basic residues" evidence="1">
    <location>
        <begin position="74"/>
        <end position="92"/>
    </location>
</feature>
<dbReference type="PANTHER" id="PTHR47510">
    <property type="entry name" value="REVERSE TRANSCRIPTASE DOMAIN-CONTAINING PROTEIN"/>
    <property type="match status" value="1"/>
</dbReference>
<dbReference type="Proteomes" id="UP001174136">
    <property type="component" value="Unassembled WGS sequence"/>
</dbReference>
<accession>A0AA47P4Z3</accession>
<evidence type="ECO:0000256" key="1">
    <source>
        <dbReference type="SAM" id="MobiDB-lite"/>
    </source>
</evidence>
<dbReference type="SUPFAM" id="SSF56219">
    <property type="entry name" value="DNase I-like"/>
    <property type="match status" value="1"/>
</dbReference>
<dbReference type="InterPro" id="IPR036691">
    <property type="entry name" value="Endo/exonu/phosph_ase_sf"/>
</dbReference>
<evidence type="ECO:0000313" key="3">
    <source>
        <dbReference type="EMBL" id="KAK0150901.1"/>
    </source>
</evidence>
<evidence type="ECO:0000313" key="4">
    <source>
        <dbReference type="Proteomes" id="UP001174136"/>
    </source>
</evidence>
<protein>
    <recommendedName>
        <fullName evidence="5">Endonuclease/exonuclease/phosphatase domain-containing protein</fullName>
    </recommendedName>
</protein>
<evidence type="ECO:0008006" key="5">
    <source>
        <dbReference type="Google" id="ProtNLM"/>
    </source>
</evidence>
<reference evidence="3" key="1">
    <citation type="journal article" date="2023" name="Front. Mar. Sci.">
        <title>A new Merluccius polli reference genome to investigate the effects of global change in West African waters.</title>
        <authorList>
            <person name="Mateo J.L."/>
            <person name="Blanco-Fernandez C."/>
            <person name="Garcia-Vazquez E."/>
            <person name="Machado-Schiaffino G."/>
        </authorList>
    </citation>
    <scope>NUCLEOTIDE SEQUENCE</scope>
    <source>
        <strain evidence="3">C29</strain>
        <tissue evidence="3">Fin</tissue>
    </source>
</reference>